<evidence type="ECO:0000313" key="3">
    <source>
        <dbReference type="Proteomes" id="UP001304515"/>
    </source>
</evidence>
<evidence type="ECO:0000313" key="2">
    <source>
        <dbReference type="EMBL" id="WNM20638.1"/>
    </source>
</evidence>
<dbReference type="EMBL" id="CP134878">
    <property type="protein sequence ID" value="WNM19249.1"/>
    <property type="molecule type" value="Genomic_DNA"/>
</dbReference>
<dbReference type="KEGG" id="fcj:RN605_08040"/>
<dbReference type="EMBL" id="CP134890">
    <property type="protein sequence ID" value="WNM20638.1"/>
    <property type="molecule type" value="Genomic_DNA"/>
</dbReference>
<dbReference type="Proteomes" id="UP001304515">
    <property type="component" value="Chromosome"/>
</dbReference>
<protein>
    <submittedName>
        <fullName evidence="2">Uncharacterized protein</fullName>
    </submittedName>
</protein>
<evidence type="ECO:0000313" key="1">
    <source>
        <dbReference type="EMBL" id="WNM19249.1"/>
    </source>
</evidence>
<dbReference type="RefSeq" id="WP_313324038.1">
    <property type="nucleotide sequence ID" value="NZ_CP134878.1"/>
</dbReference>
<gene>
    <name evidence="2" type="ORF">RN605_08040</name>
    <name evidence="1" type="ORF">RN608_00870</name>
</gene>
<accession>A0AA96J4L0</accession>
<dbReference type="AlphaFoldDB" id="A0AA96J4L0"/>
<accession>A0AA96EV54</accession>
<organism evidence="2 3">
    <name type="scientific">Flavobacterium capsici</name>
    <dbReference type="NCBI Taxonomy" id="3075618"/>
    <lineage>
        <taxon>Bacteria</taxon>
        <taxon>Pseudomonadati</taxon>
        <taxon>Bacteroidota</taxon>
        <taxon>Flavobacteriia</taxon>
        <taxon>Flavobacteriales</taxon>
        <taxon>Flavobacteriaceae</taxon>
        <taxon>Flavobacterium</taxon>
    </lineage>
</organism>
<name>A0AA96J4L0_9FLAO</name>
<reference evidence="2 3" key="1">
    <citation type="submission" date="2023-09" db="EMBL/GenBank/DDBJ databases">
        <title>Flavobacterium sp. a novel bacteria isolate from Pepper rhizosphere.</title>
        <authorList>
            <person name="Peng Y."/>
            <person name="Lee J."/>
        </authorList>
    </citation>
    <scope>NUCLEOTIDE SEQUENCE [LARGE SCALE GENOMIC DNA]</scope>
    <source>
        <strain evidence="1">PMR2A8</strain>
        <strain evidence="2 3">PMTSA4</strain>
    </source>
</reference>
<keyword evidence="3" id="KW-1185">Reference proteome</keyword>
<proteinExistence type="predicted"/>
<sequence length="92" mass="10640">MHINQSKIKDYKRGNSFEMLLFKLKLCFNILTSKKVMLVTNFIDEEGEIEPKYDLNTVNLKNDEVALISSICYSNAIYNFQVDQAITELIAD</sequence>